<dbReference type="InterPro" id="IPR015943">
    <property type="entry name" value="WD40/YVTN_repeat-like_dom_sf"/>
</dbReference>
<dbReference type="SUPFAM" id="SSF50978">
    <property type="entry name" value="WD40 repeat-like"/>
    <property type="match status" value="1"/>
</dbReference>
<evidence type="ECO:0000313" key="3">
    <source>
        <dbReference type="EMBL" id="KRX01719.1"/>
    </source>
</evidence>
<comment type="caution">
    <text evidence="3">The sequence shown here is derived from an EMBL/GenBank/DDBJ whole genome shotgun (WGS) entry which is preliminary data.</text>
</comment>
<dbReference type="Gene3D" id="2.130.10.10">
    <property type="entry name" value="YVTN repeat-like/Quinoprotein amine dehydrogenase"/>
    <property type="match status" value="2"/>
</dbReference>
<gene>
    <name evidence="3" type="ORF">PPERSA_01589</name>
</gene>
<dbReference type="PROSITE" id="PS50082">
    <property type="entry name" value="WD_REPEATS_2"/>
    <property type="match status" value="2"/>
</dbReference>
<feature type="repeat" description="WD" evidence="1">
    <location>
        <begin position="279"/>
        <end position="320"/>
    </location>
</feature>
<evidence type="ECO:0000256" key="1">
    <source>
        <dbReference type="PROSITE-ProRule" id="PRU00221"/>
    </source>
</evidence>
<dbReference type="OrthoDB" id="5566198at2759"/>
<feature type="coiled-coil region" evidence="2">
    <location>
        <begin position="140"/>
        <end position="184"/>
    </location>
</feature>
<sequence length="488" mass="58239">MENTPKYDATLQKFKELYIPIYNEQQPEQQIKNNQCTIRLYQHKYDRTHNIVKRLFFKSKTEWEQRFDDELQAFENTQESQNYYYFTLKDYFLGIEGAYYVIYIVTELNRTLKGYMDYIFYEFNGFSQKLKNRPEQCNFCQQKEDEIQDYERQIQIYEDQFDSIKEVHQENERLKETVENLKKRPLSGITVSQIMSNQYAILDLTQYDSLNYVTCNEKEIKMINIQDIQKPVEINNITANKKIKFTCILNYITDIFMVGTNTGEILVYKNFIYDEKIKIKGHSKSIIGLYKSNQMGLFYSCGEDKKIICWNFSTQQQIKVFQEQKGEFSKNSLISIHSGNQFISVNSDSTIKLWQYDTKESIFTITIEKKDYAKCILDYNKQTFITGHKKKLKFWELKQNQIQLIFEQEAHQDFINEIIILKSLNEKCGQIATCSQDKFIKIWQFDVSKKYLENLKIIKGHGKPVTSLIYMNQYLISVSQDKINKIWG</sequence>
<proteinExistence type="predicted"/>
<dbReference type="PROSITE" id="PS50294">
    <property type="entry name" value="WD_REPEATS_REGION"/>
    <property type="match status" value="1"/>
</dbReference>
<dbReference type="InterPro" id="IPR044715">
    <property type="entry name" value="WDR86-like"/>
</dbReference>
<accession>A0A0V0QHK3</accession>
<name>A0A0V0QHK3_PSEPJ</name>
<evidence type="ECO:0000313" key="4">
    <source>
        <dbReference type="Proteomes" id="UP000054937"/>
    </source>
</evidence>
<feature type="repeat" description="WD" evidence="1">
    <location>
        <begin position="458"/>
        <end position="488"/>
    </location>
</feature>
<protein>
    <submittedName>
        <fullName evidence="3">WD40-repeat-containing domain</fullName>
    </submittedName>
</protein>
<dbReference type="Proteomes" id="UP000054937">
    <property type="component" value="Unassembled WGS sequence"/>
</dbReference>
<keyword evidence="1" id="KW-0853">WD repeat</keyword>
<keyword evidence="2" id="KW-0175">Coiled coil</keyword>
<organism evidence="3 4">
    <name type="scientific">Pseudocohnilembus persalinus</name>
    <name type="common">Ciliate</name>
    <dbReference type="NCBI Taxonomy" id="266149"/>
    <lineage>
        <taxon>Eukaryota</taxon>
        <taxon>Sar</taxon>
        <taxon>Alveolata</taxon>
        <taxon>Ciliophora</taxon>
        <taxon>Intramacronucleata</taxon>
        <taxon>Oligohymenophorea</taxon>
        <taxon>Scuticociliatia</taxon>
        <taxon>Philasterida</taxon>
        <taxon>Pseudocohnilembidae</taxon>
        <taxon>Pseudocohnilembus</taxon>
    </lineage>
</organism>
<dbReference type="InterPro" id="IPR036322">
    <property type="entry name" value="WD40_repeat_dom_sf"/>
</dbReference>
<reference evidence="3 4" key="1">
    <citation type="journal article" date="2015" name="Sci. Rep.">
        <title>Genome of the facultative scuticociliatosis pathogen Pseudocohnilembus persalinus provides insight into its virulence through horizontal gene transfer.</title>
        <authorList>
            <person name="Xiong J."/>
            <person name="Wang G."/>
            <person name="Cheng J."/>
            <person name="Tian M."/>
            <person name="Pan X."/>
            <person name="Warren A."/>
            <person name="Jiang C."/>
            <person name="Yuan D."/>
            <person name="Miao W."/>
        </authorList>
    </citation>
    <scope>NUCLEOTIDE SEQUENCE [LARGE SCALE GENOMIC DNA]</scope>
    <source>
        <strain evidence="3">36N120E</strain>
    </source>
</reference>
<dbReference type="PANTHER" id="PTHR44489">
    <property type="match status" value="1"/>
</dbReference>
<keyword evidence="4" id="KW-1185">Reference proteome</keyword>
<evidence type="ECO:0000256" key="2">
    <source>
        <dbReference type="SAM" id="Coils"/>
    </source>
</evidence>
<dbReference type="EMBL" id="LDAU01000166">
    <property type="protein sequence ID" value="KRX01719.1"/>
    <property type="molecule type" value="Genomic_DNA"/>
</dbReference>
<dbReference type="Pfam" id="PF00400">
    <property type="entry name" value="WD40"/>
    <property type="match status" value="2"/>
</dbReference>
<dbReference type="InParanoid" id="A0A0V0QHK3"/>
<dbReference type="PANTHER" id="PTHR44489:SF11">
    <property type="entry name" value="WD REPEAT DOMAIN 86"/>
    <property type="match status" value="1"/>
</dbReference>
<dbReference type="InterPro" id="IPR001680">
    <property type="entry name" value="WD40_rpt"/>
</dbReference>
<dbReference type="AlphaFoldDB" id="A0A0V0QHK3"/>
<dbReference type="SMART" id="SM00320">
    <property type="entry name" value="WD40"/>
    <property type="match status" value="4"/>
</dbReference>